<reference evidence="1 2" key="1">
    <citation type="submission" date="2023-03" db="EMBL/GenBank/DDBJ databases">
        <title>High recombination rates correlate with genetic variation in Cardiocondyla obscurior ants.</title>
        <authorList>
            <person name="Errbii M."/>
        </authorList>
    </citation>
    <scope>NUCLEOTIDE SEQUENCE [LARGE SCALE GENOMIC DNA]</scope>
    <source>
        <strain evidence="1">Alpha-2009</strain>
        <tissue evidence="1">Whole body</tissue>
    </source>
</reference>
<evidence type="ECO:0000313" key="1">
    <source>
        <dbReference type="EMBL" id="KAL0127742.1"/>
    </source>
</evidence>
<dbReference type="AlphaFoldDB" id="A0AAW2GKI5"/>
<dbReference type="Proteomes" id="UP001430953">
    <property type="component" value="Unassembled WGS sequence"/>
</dbReference>
<sequence>MNSWRLREHIVERRDVCYQGLLIWFGGINICAGYKKANVSHFRFSLQPDTNVRYLQDAGIESIITTTTDGATLRCTNRGRKRFWSGNRDQKERAPR</sequence>
<comment type="caution">
    <text evidence="1">The sequence shown here is derived from an EMBL/GenBank/DDBJ whole genome shotgun (WGS) entry which is preliminary data.</text>
</comment>
<gene>
    <name evidence="1" type="ORF">PUN28_003172</name>
</gene>
<evidence type="ECO:0000313" key="2">
    <source>
        <dbReference type="Proteomes" id="UP001430953"/>
    </source>
</evidence>
<name>A0AAW2GKI5_9HYME</name>
<keyword evidence="2" id="KW-1185">Reference proteome</keyword>
<accession>A0AAW2GKI5</accession>
<protein>
    <submittedName>
        <fullName evidence="1">Uncharacterized protein</fullName>
    </submittedName>
</protein>
<proteinExistence type="predicted"/>
<dbReference type="EMBL" id="JADYXP020000003">
    <property type="protein sequence ID" value="KAL0127742.1"/>
    <property type="molecule type" value="Genomic_DNA"/>
</dbReference>
<organism evidence="1 2">
    <name type="scientific">Cardiocondyla obscurior</name>
    <dbReference type="NCBI Taxonomy" id="286306"/>
    <lineage>
        <taxon>Eukaryota</taxon>
        <taxon>Metazoa</taxon>
        <taxon>Ecdysozoa</taxon>
        <taxon>Arthropoda</taxon>
        <taxon>Hexapoda</taxon>
        <taxon>Insecta</taxon>
        <taxon>Pterygota</taxon>
        <taxon>Neoptera</taxon>
        <taxon>Endopterygota</taxon>
        <taxon>Hymenoptera</taxon>
        <taxon>Apocrita</taxon>
        <taxon>Aculeata</taxon>
        <taxon>Formicoidea</taxon>
        <taxon>Formicidae</taxon>
        <taxon>Myrmicinae</taxon>
        <taxon>Cardiocondyla</taxon>
    </lineage>
</organism>